<dbReference type="InterPro" id="IPR032675">
    <property type="entry name" value="LRR_dom_sf"/>
</dbReference>
<evidence type="ECO:0000313" key="2">
    <source>
        <dbReference type="EMBL" id="SPD32483.1"/>
    </source>
</evidence>
<reference evidence="2" key="1">
    <citation type="submission" date="2018-02" db="EMBL/GenBank/DDBJ databases">
        <authorList>
            <person name="Cohen D.B."/>
            <person name="Kent A.D."/>
        </authorList>
    </citation>
    <scope>NUCLEOTIDE SEQUENCE</scope>
</reference>
<accession>A0A2N9J7I9</accession>
<gene>
    <name evidence="2" type="ORF">FSB_LOCUS60365</name>
</gene>
<feature type="domain" description="R13L1/DRL21-like LRR repeat region" evidence="1">
    <location>
        <begin position="296"/>
        <end position="357"/>
    </location>
</feature>
<dbReference type="AlphaFoldDB" id="A0A2N9J7I9"/>
<dbReference type="PANTHER" id="PTHR47186:SF42">
    <property type="entry name" value="DISEASE RESISTANCE RPP13-LIKE PROTEIN 1"/>
    <property type="match status" value="1"/>
</dbReference>
<name>A0A2N9J7I9_FAGSY</name>
<dbReference type="Gene3D" id="3.80.10.10">
    <property type="entry name" value="Ribonuclease Inhibitor"/>
    <property type="match status" value="2"/>
</dbReference>
<dbReference type="SUPFAM" id="SSF52047">
    <property type="entry name" value="RNI-like"/>
    <property type="match status" value="1"/>
</dbReference>
<dbReference type="Pfam" id="PF25019">
    <property type="entry name" value="LRR_R13L1-DRL21"/>
    <property type="match status" value="2"/>
</dbReference>
<sequence>MGQLTCLQTLSFFAVDQDEGRQIKELGCLNQLRGELDIYNLEYVRDKEEARSANLATKAKIYKLGFYWSMGRENDSDNDNDEEVLEGLQPHQNLKSLTIEWYQGKKFPSWMLNGLSLFDNLIEITLSYCTQCEQVPTLGHLPCLRVLKIAGFDNVKCIGNEFYSDGNYRNALFPALKRLRLDLMESLEEWKDAEELTTGEGEVFPCLEELTINSCPNLNSIPDLSGLHSLTQLVFLGCPKLTLLLEWFLVCFSQLKTLRIFGSSSPLWFGCKCLNVSLSSLQLNMLPNLNSLPDKIQRFTALKELHIEGFDVMEALPEWLGNFSSLQSLSLSKCKNLMDLSTVEAMRSLTKLDIVSCPKLKERYAKGSGAESSKIAHIQDITIDGEKSEDG</sequence>
<dbReference type="InterPro" id="IPR056789">
    <property type="entry name" value="LRR_R13L1-DRL21"/>
</dbReference>
<dbReference type="EMBL" id="OIVN01006405">
    <property type="protein sequence ID" value="SPD32483.1"/>
    <property type="molecule type" value="Genomic_DNA"/>
</dbReference>
<dbReference type="PANTHER" id="PTHR47186">
    <property type="entry name" value="LEUCINE-RICH REPEAT-CONTAINING PROTEIN 57"/>
    <property type="match status" value="1"/>
</dbReference>
<evidence type="ECO:0000259" key="1">
    <source>
        <dbReference type="Pfam" id="PF25019"/>
    </source>
</evidence>
<protein>
    <recommendedName>
        <fullName evidence="1">R13L1/DRL21-like LRR repeat region domain-containing protein</fullName>
    </recommendedName>
</protein>
<feature type="domain" description="R13L1/DRL21-like LRR repeat region" evidence="1">
    <location>
        <begin position="23"/>
        <end position="151"/>
    </location>
</feature>
<proteinExistence type="predicted"/>
<dbReference type="SUPFAM" id="SSF52058">
    <property type="entry name" value="L domain-like"/>
    <property type="match status" value="1"/>
</dbReference>
<organism evidence="2">
    <name type="scientific">Fagus sylvatica</name>
    <name type="common">Beechnut</name>
    <dbReference type="NCBI Taxonomy" id="28930"/>
    <lineage>
        <taxon>Eukaryota</taxon>
        <taxon>Viridiplantae</taxon>
        <taxon>Streptophyta</taxon>
        <taxon>Embryophyta</taxon>
        <taxon>Tracheophyta</taxon>
        <taxon>Spermatophyta</taxon>
        <taxon>Magnoliopsida</taxon>
        <taxon>eudicotyledons</taxon>
        <taxon>Gunneridae</taxon>
        <taxon>Pentapetalae</taxon>
        <taxon>rosids</taxon>
        <taxon>fabids</taxon>
        <taxon>Fagales</taxon>
        <taxon>Fagaceae</taxon>
        <taxon>Fagus</taxon>
    </lineage>
</organism>